<name>A0A0A9A0Z1_ARUDO</name>
<organism evidence="1">
    <name type="scientific">Arundo donax</name>
    <name type="common">Giant reed</name>
    <name type="synonym">Donax arundinaceus</name>
    <dbReference type="NCBI Taxonomy" id="35708"/>
    <lineage>
        <taxon>Eukaryota</taxon>
        <taxon>Viridiplantae</taxon>
        <taxon>Streptophyta</taxon>
        <taxon>Embryophyta</taxon>
        <taxon>Tracheophyta</taxon>
        <taxon>Spermatophyta</taxon>
        <taxon>Magnoliopsida</taxon>
        <taxon>Liliopsida</taxon>
        <taxon>Poales</taxon>
        <taxon>Poaceae</taxon>
        <taxon>PACMAD clade</taxon>
        <taxon>Arundinoideae</taxon>
        <taxon>Arundineae</taxon>
        <taxon>Arundo</taxon>
    </lineage>
</organism>
<proteinExistence type="predicted"/>
<dbReference type="AlphaFoldDB" id="A0A0A9A0Z1"/>
<protein>
    <submittedName>
        <fullName evidence="1">Uncharacterized protein</fullName>
    </submittedName>
</protein>
<sequence length="34" mass="3897">MLASRILCFRVLLSFTIHIRHTRSQVNIAVSPLC</sequence>
<reference evidence="1" key="1">
    <citation type="submission" date="2014-09" db="EMBL/GenBank/DDBJ databases">
        <authorList>
            <person name="Magalhaes I.L.F."/>
            <person name="Oliveira U."/>
            <person name="Santos F.R."/>
            <person name="Vidigal T.H.D.A."/>
            <person name="Brescovit A.D."/>
            <person name="Santos A.J."/>
        </authorList>
    </citation>
    <scope>NUCLEOTIDE SEQUENCE</scope>
    <source>
        <tissue evidence="1">Shoot tissue taken approximately 20 cm above the soil surface</tissue>
    </source>
</reference>
<accession>A0A0A9A0Z1</accession>
<reference evidence="1" key="2">
    <citation type="journal article" date="2015" name="Data Brief">
        <title>Shoot transcriptome of the giant reed, Arundo donax.</title>
        <authorList>
            <person name="Barrero R.A."/>
            <person name="Guerrero F.D."/>
            <person name="Moolhuijzen P."/>
            <person name="Goolsby J.A."/>
            <person name="Tidwell J."/>
            <person name="Bellgard S.E."/>
            <person name="Bellgard M.I."/>
        </authorList>
    </citation>
    <scope>NUCLEOTIDE SEQUENCE</scope>
    <source>
        <tissue evidence="1">Shoot tissue taken approximately 20 cm above the soil surface</tissue>
    </source>
</reference>
<evidence type="ECO:0000313" key="1">
    <source>
        <dbReference type="EMBL" id="JAD45334.1"/>
    </source>
</evidence>
<dbReference type="EMBL" id="GBRH01252561">
    <property type="protein sequence ID" value="JAD45334.1"/>
    <property type="molecule type" value="Transcribed_RNA"/>
</dbReference>